<dbReference type="FunFam" id="3.40.640.10:FF:000099">
    <property type="entry name" value="LL-diaminopimelate aminotransferase, chloroplastic"/>
    <property type="match status" value="1"/>
</dbReference>
<evidence type="ECO:0000313" key="11">
    <source>
        <dbReference type="EMBL" id="QNN63676.1"/>
    </source>
</evidence>
<gene>
    <name evidence="11" type="ORF">H9L06_05115</name>
</gene>
<dbReference type="PANTHER" id="PTHR43144">
    <property type="entry name" value="AMINOTRANSFERASE"/>
    <property type="match status" value="1"/>
</dbReference>
<comment type="cofactor">
    <cofactor evidence="1">
        <name>pyridoxal 5'-phosphate</name>
        <dbReference type="ChEBI" id="CHEBI:597326"/>
    </cofactor>
</comment>
<proteinExistence type="inferred from homology"/>
<dbReference type="RefSeq" id="WP_187556134.1">
    <property type="nucleotide sequence ID" value="NZ_CP060716.1"/>
</dbReference>
<evidence type="ECO:0000256" key="7">
    <source>
        <dbReference type="ARBA" id="ARBA00022898"/>
    </source>
</evidence>
<evidence type="ECO:0000256" key="6">
    <source>
        <dbReference type="ARBA" id="ARBA00022679"/>
    </source>
</evidence>
<dbReference type="InterPro" id="IPR015422">
    <property type="entry name" value="PyrdxlP-dep_Trfase_small"/>
</dbReference>
<dbReference type="GO" id="GO:0009089">
    <property type="term" value="P:lysine biosynthetic process via diaminopimelate"/>
    <property type="evidence" value="ECO:0007669"/>
    <property type="project" value="UniProtKB-UniPathway"/>
</dbReference>
<evidence type="ECO:0000256" key="2">
    <source>
        <dbReference type="ARBA" id="ARBA00004982"/>
    </source>
</evidence>
<dbReference type="InterPro" id="IPR015424">
    <property type="entry name" value="PyrdxlP-dep_Trfase"/>
</dbReference>
<comment type="pathway">
    <text evidence="2">Amino-acid biosynthesis; L-lysine biosynthesis via DAP pathway; LL-2,6-diaminopimelate from (S)-tetrahydrodipicolinate (aminotransferase route): step 1/1.</text>
</comment>
<dbReference type="GO" id="GO:0010285">
    <property type="term" value="F:L,L-diaminopimelate aminotransferase activity"/>
    <property type="evidence" value="ECO:0007669"/>
    <property type="project" value="UniProtKB-EC"/>
</dbReference>
<keyword evidence="5 11" id="KW-0032">Aminotransferase</keyword>
<dbReference type="Proteomes" id="UP000515934">
    <property type="component" value="Chromosome"/>
</dbReference>
<name>A0A7G9S751_9MICO</name>
<sequence>MPINANFRGIPSAYLFGEVNDRVRRYEAEHPDSKVLKLGVGDVTRPLAPAIIEALHKAVEEQAHAETFRGYGNEFGYDFLREAIAQGEYASIGVDVEASEVFIGDGAKTDMANAQELFTEQATVAVTDPVYPIYVDANALAGRIGTFENDRWNGLTYLDCTVENGFQAPLPKQPVEIIYLCSPNNPMGAVLTREELEEWVAYAKAHGAVILYDVAYRAFIQGDEIPRSIYEIEGADEVAIEFGSFSKTAGFTGLRCSWSVVPKKLVIDGVSLHDGWARRQATKYNGTPYIVQRAAEAVYSPEGREQIEQDIEYYRRNAKLLKEAVQNAGIEAVGGDHSPYIWFRCPGDMSSWEFFDLLLEDAQVVGTPGEGFGPAGAGYFRLSAFNSYEVTLEASKRLAEVFAKLTTREVSLER</sequence>
<evidence type="ECO:0000256" key="9">
    <source>
        <dbReference type="NCBIfam" id="TIGR03542"/>
    </source>
</evidence>
<reference evidence="11 12" key="1">
    <citation type="submission" date="2020-08" db="EMBL/GenBank/DDBJ databases">
        <title>Genome sequence of Leucobacter denitrificans KACC 14055T.</title>
        <authorList>
            <person name="Hyun D.-W."/>
            <person name="Bae J.-W."/>
        </authorList>
    </citation>
    <scope>NUCLEOTIDE SEQUENCE [LARGE SCALE GENOMIC DNA]</scope>
    <source>
        <strain evidence="11 12">KACC 14055</strain>
    </source>
</reference>
<keyword evidence="6 11" id="KW-0808">Transferase</keyword>
<dbReference type="GO" id="GO:0030170">
    <property type="term" value="F:pyridoxal phosphate binding"/>
    <property type="evidence" value="ECO:0007669"/>
    <property type="project" value="UniProtKB-UniRule"/>
</dbReference>
<dbReference type="EMBL" id="CP060716">
    <property type="protein sequence ID" value="QNN63676.1"/>
    <property type="molecule type" value="Genomic_DNA"/>
</dbReference>
<accession>A0A7G9S751</accession>
<dbReference type="SUPFAM" id="SSF53383">
    <property type="entry name" value="PLP-dependent transferases"/>
    <property type="match status" value="1"/>
</dbReference>
<evidence type="ECO:0000313" key="12">
    <source>
        <dbReference type="Proteomes" id="UP000515934"/>
    </source>
</evidence>
<dbReference type="Gene3D" id="3.40.640.10">
    <property type="entry name" value="Type I PLP-dependent aspartate aminotransferase-like (Major domain)"/>
    <property type="match status" value="1"/>
</dbReference>
<dbReference type="KEGG" id="ldn:H9L06_05115"/>
<dbReference type="UniPathway" id="UPA00034">
    <property type="reaction ID" value="UER00466"/>
</dbReference>
<evidence type="ECO:0000256" key="4">
    <source>
        <dbReference type="ARBA" id="ARBA00018052"/>
    </source>
</evidence>
<organism evidence="11 12">
    <name type="scientific">Leucobacter denitrificans</name>
    <dbReference type="NCBI Taxonomy" id="683042"/>
    <lineage>
        <taxon>Bacteria</taxon>
        <taxon>Bacillati</taxon>
        <taxon>Actinomycetota</taxon>
        <taxon>Actinomycetes</taxon>
        <taxon>Micrococcales</taxon>
        <taxon>Microbacteriaceae</taxon>
        <taxon>Leucobacter</taxon>
    </lineage>
</organism>
<comment type="catalytic activity">
    <reaction evidence="8">
        <text>(2S,6S)-2,6-diaminopimelate + 2-oxoglutarate = (S)-2,3,4,5-tetrahydrodipicolinate + L-glutamate + H2O + H(+)</text>
        <dbReference type="Rhea" id="RHEA:23988"/>
        <dbReference type="ChEBI" id="CHEBI:15377"/>
        <dbReference type="ChEBI" id="CHEBI:15378"/>
        <dbReference type="ChEBI" id="CHEBI:16810"/>
        <dbReference type="ChEBI" id="CHEBI:16845"/>
        <dbReference type="ChEBI" id="CHEBI:29985"/>
        <dbReference type="ChEBI" id="CHEBI:57609"/>
        <dbReference type="EC" id="2.6.1.83"/>
    </reaction>
</comment>
<evidence type="ECO:0000259" key="10">
    <source>
        <dbReference type="Pfam" id="PF00155"/>
    </source>
</evidence>
<dbReference type="InterPro" id="IPR015421">
    <property type="entry name" value="PyrdxlP-dep_Trfase_major"/>
</dbReference>
<evidence type="ECO:0000256" key="5">
    <source>
        <dbReference type="ARBA" id="ARBA00022576"/>
    </source>
</evidence>
<dbReference type="InterPro" id="IPR004839">
    <property type="entry name" value="Aminotransferase_I/II_large"/>
</dbReference>
<dbReference type="Gene3D" id="3.90.1150.10">
    <property type="entry name" value="Aspartate Aminotransferase, domain 1"/>
    <property type="match status" value="1"/>
</dbReference>
<dbReference type="CDD" id="cd00609">
    <property type="entry name" value="AAT_like"/>
    <property type="match status" value="1"/>
</dbReference>
<dbReference type="NCBIfam" id="TIGR03542">
    <property type="entry name" value="DAPAT_plant"/>
    <property type="match status" value="1"/>
</dbReference>
<dbReference type="HAMAP" id="MF_01642">
    <property type="entry name" value="DapL_aminotrans_1"/>
    <property type="match status" value="1"/>
</dbReference>
<keyword evidence="12" id="KW-1185">Reference proteome</keyword>
<dbReference type="InterPro" id="IPR019942">
    <property type="entry name" value="DapL/ALD1"/>
</dbReference>
<evidence type="ECO:0000256" key="8">
    <source>
        <dbReference type="ARBA" id="ARBA00051934"/>
    </source>
</evidence>
<dbReference type="Pfam" id="PF00155">
    <property type="entry name" value="Aminotran_1_2"/>
    <property type="match status" value="1"/>
</dbReference>
<evidence type="ECO:0000256" key="1">
    <source>
        <dbReference type="ARBA" id="ARBA00001933"/>
    </source>
</evidence>
<protein>
    <recommendedName>
        <fullName evidence="4 9">LL-diaminopimelate aminotransferase</fullName>
        <ecNumber evidence="3 9">2.6.1.83</ecNumber>
    </recommendedName>
</protein>
<dbReference type="AlphaFoldDB" id="A0A7G9S751"/>
<keyword evidence="7" id="KW-0663">Pyridoxal phosphate</keyword>
<dbReference type="EC" id="2.6.1.83" evidence="3 9"/>
<evidence type="ECO:0000256" key="3">
    <source>
        <dbReference type="ARBA" id="ARBA00013138"/>
    </source>
</evidence>
<feature type="domain" description="Aminotransferase class I/classII large" evidence="10">
    <location>
        <begin position="34"/>
        <end position="384"/>
    </location>
</feature>